<evidence type="ECO:0000256" key="1">
    <source>
        <dbReference type="SAM" id="Phobius"/>
    </source>
</evidence>
<protein>
    <submittedName>
        <fullName evidence="2">Uncharacterized protein</fullName>
    </submittedName>
</protein>
<name>A0A2Z2IYY9_CORST</name>
<evidence type="ECO:0000313" key="3">
    <source>
        <dbReference type="Proteomes" id="UP000250197"/>
    </source>
</evidence>
<reference evidence="2 3" key="1">
    <citation type="submission" date="2017-05" db="EMBL/GenBank/DDBJ databases">
        <title>Complete genome sequence of Corynebacterium striatum KC-Na-1 isolated from Neophocaena asiaeorientalis in Korea.</title>
        <authorList>
            <person name="Kim J.H."/>
            <person name="Lee K."/>
        </authorList>
    </citation>
    <scope>NUCLEOTIDE SEQUENCE [LARGE SCALE GENOMIC DNA]</scope>
    <source>
        <strain evidence="2 3">KC-Na-01</strain>
    </source>
</reference>
<dbReference type="KEGG" id="cstr:CBE89_10735"/>
<proteinExistence type="predicted"/>
<sequence length="61" mass="6974">MRRVLLWDTALGFVGFFAFLAIAQALLNLFQPEPAIWPGILAAVLCGIEYLLWRAKRKDLR</sequence>
<gene>
    <name evidence="2" type="ORF">CBE89_10735</name>
</gene>
<dbReference type="EMBL" id="CP021252">
    <property type="protein sequence ID" value="ART21910.1"/>
    <property type="molecule type" value="Genomic_DNA"/>
</dbReference>
<dbReference type="AlphaFoldDB" id="A0A2Z2IYY9"/>
<keyword evidence="1" id="KW-1133">Transmembrane helix</keyword>
<feature type="transmembrane region" description="Helical" evidence="1">
    <location>
        <begin position="35"/>
        <end position="53"/>
    </location>
</feature>
<evidence type="ECO:0000313" key="2">
    <source>
        <dbReference type="EMBL" id="ART21910.1"/>
    </source>
</evidence>
<accession>A0A2Z2IYY9</accession>
<keyword evidence="1" id="KW-0472">Membrane</keyword>
<keyword evidence="1" id="KW-0812">Transmembrane</keyword>
<dbReference type="Proteomes" id="UP000250197">
    <property type="component" value="Chromosome"/>
</dbReference>
<organism evidence="2 3">
    <name type="scientific">Corynebacterium striatum</name>
    <dbReference type="NCBI Taxonomy" id="43770"/>
    <lineage>
        <taxon>Bacteria</taxon>
        <taxon>Bacillati</taxon>
        <taxon>Actinomycetota</taxon>
        <taxon>Actinomycetes</taxon>
        <taxon>Mycobacteriales</taxon>
        <taxon>Corynebacteriaceae</taxon>
        <taxon>Corynebacterium</taxon>
    </lineage>
</organism>
<dbReference type="RefSeq" id="WP_086891940.1">
    <property type="nucleotide sequence ID" value="NZ_CP021252.1"/>
</dbReference>